<evidence type="ECO:0000313" key="2">
    <source>
        <dbReference type="Proteomes" id="UP001283361"/>
    </source>
</evidence>
<organism evidence="1 2">
    <name type="scientific">Elysia crispata</name>
    <name type="common">lettuce slug</name>
    <dbReference type="NCBI Taxonomy" id="231223"/>
    <lineage>
        <taxon>Eukaryota</taxon>
        <taxon>Metazoa</taxon>
        <taxon>Spiralia</taxon>
        <taxon>Lophotrochozoa</taxon>
        <taxon>Mollusca</taxon>
        <taxon>Gastropoda</taxon>
        <taxon>Heterobranchia</taxon>
        <taxon>Euthyneura</taxon>
        <taxon>Panpulmonata</taxon>
        <taxon>Sacoglossa</taxon>
        <taxon>Placobranchoidea</taxon>
        <taxon>Plakobranchidae</taxon>
        <taxon>Elysia</taxon>
    </lineage>
</organism>
<comment type="caution">
    <text evidence="1">The sequence shown here is derived from an EMBL/GenBank/DDBJ whole genome shotgun (WGS) entry which is preliminary data.</text>
</comment>
<accession>A0AAE0YWQ7</accession>
<evidence type="ECO:0000313" key="1">
    <source>
        <dbReference type="EMBL" id="KAK3758648.1"/>
    </source>
</evidence>
<sequence length="108" mass="12330">MSRNLFYPVPTSVLVDEMALFGEAFNVNATHWVPDSFTSVWEVSADLASDPKLQFRMRTFIFHLTFISEFNKQTSSSIRPKWILLVNVQMSLHPGKQENISAAPEINI</sequence>
<proteinExistence type="predicted"/>
<protein>
    <submittedName>
        <fullName evidence="1">Uncharacterized protein</fullName>
    </submittedName>
</protein>
<gene>
    <name evidence="1" type="ORF">RRG08_019556</name>
</gene>
<dbReference type="EMBL" id="JAWDGP010005256">
    <property type="protein sequence ID" value="KAK3758648.1"/>
    <property type="molecule type" value="Genomic_DNA"/>
</dbReference>
<dbReference type="AlphaFoldDB" id="A0AAE0YWQ7"/>
<keyword evidence="2" id="KW-1185">Reference proteome</keyword>
<reference evidence="1" key="1">
    <citation type="journal article" date="2023" name="G3 (Bethesda)">
        <title>A reference genome for the long-term kleptoplast-retaining sea slug Elysia crispata morphotype clarki.</title>
        <authorList>
            <person name="Eastman K.E."/>
            <person name="Pendleton A.L."/>
            <person name="Shaikh M.A."/>
            <person name="Suttiyut T."/>
            <person name="Ogas R."/>
            <person name="Tomko P."/>
            <person name="Gavelis G."/>
            <person name="Widhalm J.R."/>
            <person name="Wisecaver J.H."/>
        </authorList>
    </citation>
    <scope>NUCLEOTIDE SEQUENCE</scope>
    <source>
        <strain evidence="1">ECLA1</strain>
    </source>
</reference>
<name>A0AAE0YWQ7_9GAST</name>
<dbReference type="Proteomes" id="UP001283361">
    <property type="component" value="Unassembled WGS sequence"/>
</dbReference>